<keyword evidence="1" id="KW-1133">Transmembrane helix</keyword>
<feature type="transmembrane region" description="Helical" evidence="1">
    <location>
        <begin position="155"/>
        <end position="180"/>
    </location>
</feature>
<gene>
    <name evidence="2" type="ORF">C7C56_019430</name>
</gene>
<name>A0A2U2HGT7_9BURK</name>
<feature type="transmembrane region" description="Helical" evidence="1">
    <location>
        <begin position="200"/>
        <end position="225"/>
    </location>
</feature>
<organism evidence="2 3">
    <name type="scientific">Massilia glaciei</name>
    <dbReference type="NCBI Taxonomy" id="1524097"/>
    <lineage>
        <taxon>Bacteria</taxon>
        <taxon>Pseudomonadati</taxon>
        <taxon>Pseudomonadota</taxon>
        <taxon>Betaproteobacteria</taxon>
        <taxon>Burkholderiales</taxon>
        <taxon>Oxalobacteraceae</taxon>
        <taxon>Telluria group</taxon>
        <taxon>Massilia</taxon>
    </lineage>
</organism>
<proteinExistence type="predicted"/>
<keyword evidence="1" id="KW-0812">Transmembrane</keyword>
<evidence type="ECO:0000313" key="2">
    <source>
        <dbReference type="EMBL" id="PWF44382.1"/>
    </source>
</evidence>
<dbReference type="EMBL" id="PXWF02000268">
    <property type="protein sequence ID" value="PWF44382.1"/>
    <property type="molecule type" value="Genomic_DNA"/>
</dbReference>
<evidence type="ECO:0000256" key="1">
    <source>
        <dbReference type="SAM" id="Phobius"/>
    </source>
</evidence>
<dbReference type="AlphaFoldDB" id="A0A2U2HGT7"/>
<feature type="transmembrane region" description="Helical" evidence="1">
    <location>
        <begin position="40"/>
        <end position="68"/>
    </location>
</feature>
<keyword evidence="1" id="KW-0472">Membrane</keyword>
<keyword evidence="3" id="KW-1185">Reference proteome</keyword>
<comment type="caution">
    <text evidence="2">The sequence shown here is derived from an EMBL/GenBank/DDBJ whole genome shotgun (WGS) entry which is preliminary data.</text>
</comment>
<evidence type="ECO:0000313" key="3">
    <source>
        <dbReference type="Proteomes" id="UP000241421"/>
    </source>
</evidence>
<reference evidence="2 3" key="1">
    <citation type="submission" date="2018-04" db="EMBL/GenBank/DDBJ databases">
        <title>Massilia violaceinigra sp. nov., a novel purple-pigmented bacterium isolated from Tianshan glacier, Xinjiang, China.</title>
        <authorList>
            <person name="Wang H."/>
        </authorList>
    </citation>
    <scope>NUCLEOTIDE SEQUENCE [LARGE SCALE GENOMIC DNA]</scope>
    <source>
        <strain evidence="2 3">B448-2</strain>
    </source>
</reference>
<accession>A0A2U2HGT7</accession>
<protein>
    <submittedName>
        <fullName evidence="2">Uncharacterized protein</fullName>
    </submittedName>
</protein>
<sequence>MQLDKLQIELRPRTNAQALDLGQALLRSCAGPAYKAWLALWLPVIALAAALTALVPEALALWMLLALWCKPLLERAPLYVLSRQVFGESVTGGEAVRAWPRQLGGGWFALLTWGRPLALGRCLMQPVWQLEQARGKAARLRRKVLGRNGTMQSAVLFGLVCLCFEAVLALGALALLGSFLGEGANPLKLLFGKSPYVPGLVLAGFALATGIMGPVYTAGGLTLYLNRRATLEAWDIEIRLRQIRAPATTARARGPAGAALALALAL</sequence>
<dbReference type="Proteomes" id="UP000241421">
    <property type="component" value="Unassembled WGS sequence"/>
</dbReference>
<dbReference type="RefSeq" id="WP_219933193.1">
    <property type="nucleotide sequence ID" value="NZ_PXWF02000268.1"/>
</dbReference>
<feature type="non-terminal residue" evidence="2">
    <location>
        <position position="266"/>
    </location>
</feature>